<dbReference type="RefSeq" id="WP_353873618.1">
    <property type="nucleotide sequence ID" value="NZ_JBEVCJ010000002.1"/>
</dbReference>
<proteinExistence type="predicted"/>
<dbReference type="EMBL" id="JBEVCJ010000002">
    <property type="protein sequence ID" value="MET1254069.1"/>
    <property type="molecule type" value="Genomic_DNA"/>
</dbReference>
<comment type="caution">
    <text evidence="1">The sequence shown here is derived from an EMBL/GenBank/DDBJ whole genome shotgun (WGS) entry which is preliminary data.</text>
</comment>
<evidence type="ECO:0008006" key="3">
    <source>
        <dbReference type="Google" id="ProtNLM"/>
    </source>
</evidence>
<gene>
    <name evidence="1" type="ORF">ABVT43_02915</name>
</gene>
<protein>
    <recommendedName>
        <fullName evidence="3">Transcription factor zinc-finger domain-containing protein</fullName>
    </recommendedName>
</protein>
<organism evidence="1 2">
    <name type="scientific">Aliikangiella maris</name>
    <dbReference type="NCBI Taxonomy" id="3162458"/>
    <lineage>
        <taxon>Bacteria</taxon>
        <taxon>Pseudomonadati</taxon>
        <taxon>Pseudomonadota</taxon>
        <taxon>Gammaproteobacteria</taxon>
        <taxon>Oceanospirillales</taxon>
        <taxon>Pleioneaceae</taxon>
        <taxon>Aliikangiella</taxon>
    </lineage>
</organism>
<evidence type="ECO:0000313" key="1">
    <source>
        <dbReference type="EMBL" id="MET1254069.1"/>
    </source>
</evidence>
<accession>A0ABV2BQ47</accession>
<dbReference type="Proteomes" id="UP001548189">
    <property type="component" value="Unassembled WGS sequence"/>
</dbReference>
<sequence>MFCPKCKNKSLKPTKLDDGLSAAGCLHCHGALVSLLYYRDWAERHNGIITEAPSTVGLLKGMQSEDSMGAVGCPKCNRLMQKYRISGCTNNRLDWCTTCDEVWLDGGEWELIKALELGQEIPMVLTEQWQKKVRAQVSEENRRERFAKILTAADLQKADEFRDWLKDHAQKEDILFYVNHQ</sequence>
<reference evidence="1 2" key="1">
    <citation type="submission" date="2024-06" db="EMBL/GenBank/DDBJ databases">
        <authorList>
            <person name="Li F."/>
        </authorList>
    </citation>
    <scope>NUCLEOTIDE SEQUENCE [LARGE SCALE GENOMIC DNA]</scope>
    <source>
        <strain evidence="1 2">GXAS 311</strain>
    </source>
</reference>
<evidence type="ECO:0000313" key="2">
    <source>
        <dbReference type="Proteomes" id="UP001548189"/>
    </source>
</evidence>
<keyword evidence="2" id="KW-1185">Reference proteome</keyword>
<name>A0ABV2BQ47_9GAMM</name>